<protein>
    <submittedName>
        <fullName evidence="1">DUF2971 domain-containing protein</fullName>
    </submittedName>
</protein>
<dbReference type="InterPro" id="IPR021352">
    <property type="entry name" value="DUF2971"/>
</dbReference>
<dbReference type="EMBL" id="JAFFRZ010000001">
    <property type="protein sequence ID" value="MDH4620449.1"/>
    <property type="molecule type" value="Genomic_DNA"/>
</dbReference>
<reference evidence="1" key="1">
    <citation type="submission" date="2021-02" db="EMBL/GenBank/DDBJ databases">
        <title>Genome analysis of blister spot of apple pathogen from New York area.</title>
        <authorList>
            <person name="Kandel P."/>
            <person name="Hockett K.L."/>
            <person name="Santander R."/>
            <person name="Acimovic S."/>
        </authorList>
    </citation>
    <scope>NUCLEOTIDE SEQUENCE</scope>
    <source>
        <strain evidence="1">PSP1</strain>
    </source>
</reference>
<accession>A0AA43ISL4</accession>
<organism evidence="1 2">
    <name type="scientific">Pseudomonas syringae pv. papulans</name>
    <dbReference type="NCBI Taxonomy" id="83963"/>
    <lineage>
        <taxon>Bacteria</taxon>
        <taxon>Pseudomonadati</taxon>
        <taxon>Pseudomonadota</taxon>
        <taxon>Gammaproteobacteria</taxon>
        <taxon>Pseudomonadales</taxon>
        <taxon>Pseudomonadaceae</taxon>
        <taxon>Pseudomonas</taxon>
        <taxon>Pseudomonas syringae</taxon>
    </lineage>
</organism>
<name>A0AA43ISL4_PSESX</name>
<sequence>MLERRYAPKTEEVLYHYCSAETFLAICTGKKLRFSDINSMNDTQEMRWGYRIWEVAATELRNNVGIDFLDDIDAIIHSASARGLGLACCFSKAGDVLSQWRAYADNGQGYAIGFDSSLLTSMASLPLEVLYNRDQQIKEVKNAVQAIYNIQQKENHSRDPAFEWACFQLYAELAALKNPAFHEENEVRLLHMIITETSNQSSKLVDSGGTAFGQDVPPSKIAFSIRDNCPAAYIDLSFDCEQFKSPIKEVIVGPRNNSIPLGISIFLETVGLPSVVVTESQVPYR</sequence>
<gene>
    <name evidence="1" type="ORF">JW322_01305</name>
</gene>
<dbReference type="RefSeq" id="WP_057456686.1">
    <property type="nucleotide sequence ID" value="NZ_JAFFRY010000042.1"/>
</dbReference>
<dbReference type="Pfam" id="PF11185">
    <property type="entry name" value="DUF2971"/>
    <property type="match status" value="1"/>
</dbReference>
<dbReference type="AlphaFoldDB" id="A0AA43ISL4"/>
<comment type="caution">
    <text evidence="1">The sequence shown here is derived from an EMBL/GenBank/DDBJ whole genome shotgun (WGS) entry which is preliminary data.</text>
</comment>
<proteinExistence type="predicted"/>
<evidence type="ECO:0000313" key="2">
    <source>
        <dbReference type="Proteomes" id="UP001162155"/>
    </source>
</evidence>
<dbReference type="Proteomes" id="UP001162155">
    <property type="component" value="Unassembled WGS sequence"/>
</dbReference>
<evidence type="ECO:0000313" key="1">
    <source>
        <dbReference type="EMBL" id="MDH4620449.1"/>
    </source>
</evidence>